<protein>
    <submittedName>
        <fullName evidence="1">Uncharacterized protein</fullName>
    </submittedName>
</protein>
<gene>
    <name evidence="1" type="ORF">GCM10011335_48660</name>
</gene>
<organism evidence="1 2">
    <name type="scientific">Aureimonas glaciei</name>
    <dbReference type="NCBI Taxonomy" id="1776957"/>
    <lineage>
        <taxon>Bacteria</taxon>
        <taxon>Pseudomonadati</taxon>
        <taxon>Pseudomonadota</taxon>
        <taxon>Alphaproteobacteria</taxon>
        <taxon>Hyphomicrobiales</taxon>
        <taxon>Aurantimonadaceae</taxon>
        <taxon>Aureimonas</taxon>
    </lineage>
</organism>
<dbReference type="AlphaFoldDB" id="A0A916YDD6"/>
<reference evidence="1" key="2">
    <citation type="submission" date="2020-09" db="EMBL/GenBank/DDBJ databases">
        <authorList>
            <person name="Sun Q."/>
            <person name="Zhou Y."/>
        </authorList>
    </citation>
    <scope>NUCLEOTIDE SEQUENCE</scope>
    <source>
        <strain evidence="1">CGMCC 1.15493</strain>
    </source>
</reference>
<keyword evidence="2" id="KW-1185">Reference proteome</keyword>
<evidence type="ECO:0000313" key="1">
    <source>
        <dbReference type="EMBL" id="GGD40268.1"/>
    </source>
</evidence>
<reference evidence="1" key="1">
    <citation type="journal article" date="2014" name="Int. J. Syst. Evol. Microbiol.">
        <title>Complete genome sequence of Corynebacterium casei LMG S-19264T (=DSM 44701T), isolated from a smear-ripened cheese.</title>
        <authorList>
            <consortium name="US DOE Joint Genome Institute (JGI-PGF)"/>
            <person name="Walter F."/>
            <person name="Albersmeier A."/>
            <person name="Kalinowski J."/>
            <person name="Ruckert C."/>
        </authorList>
    </citation>
    <scope>NUCLEOTIDE SEQUENCE</scope>
    <source>
        <strain evidence="1">CGMCC 1.15493</strain>
    </source>
</reference>
<name>A0A916YDD6_9HYPH</name>
<evidence type="ECO:0000313" key="2">
    <source>
        <dbReference type="Proteomes" id="UP000613160"/>
    </source>
</evidence>
<comment type="caution">
    <text evidence="1">The sequence shown here is derived from an EMBL/GenBank/DDBJ whole genome shotgun (WGS) entry which is preliminary data.</text>
</comment>
<accession>A0A916YDD6</accession>
<proteinExistence type="predicted"/>
<sequence>MIAWVQMADGGADALNNARPLMAEDRWQRRGQMLMLDVSVSGADAGRDHPDQNFIGARLVDDDITEGEGGVLFLNDGRDG</sequence>
<dbReference type="EMBL" id="BMJJ01000016">
    <property type="protein sequence ID" value="GGD40268.1"/>
    <property type="molecule type" value="Genomic_DNA"/>
</dbReference>
<dbReference type="Proteomes" id="UP000613160">
    <property type="component" value="Unassembled WGS sequence"/>
</dbReference>